<accession>A0AAV1JK10</accession>
<dbReference type="EMBL" id="CAVLEF010000010">
    <property type="protein sequence ID" value="CAK1548394.1"/>
    <property type="molecule type" value="Genomic_DNA"/>
</dbReference>
<evidence type="ECO:0000313" key="2">
    <source>
        <dbReference type="EMBL" id="CAK1548394.1"/>
    </source>
</evidence>
<gene>
    <name evidence="2" type="ORF">LNINA_LOCUS7789</name>
</gene>
<name>A0AAV1JK10_9NEOP</name>
<dbReference type="Proteomes" id="UP001497472">
    <property type="component" value="Unassembled WGS sequence"/>
</dbReference>
<evidence type="ECO:0000256" key="1">
    <source>
        <dbReference type="SAM" id="MobiDB-lite"/>
    </source>
</evidence>
<keyword evidence="3" id="KW-1185">Reference proteome</keyword>
<organism evidence="2 3">
    <name type="scientific">Leptosia nina</name>
    <dbReference type="NCBI Taxonomy" id="320188"/>
    <lineage>
        <taxon>Eukaryota</taxon>
        <taxon>Metazoa</taxon>
        <taxon>Ecdysozoa</taxon>
        <taxon>Arthropoda</taxon>
        <taxon>Hexapoda</taxon>
        <taxon>Insecta</taxon>
        <taxon>Pterygota</taxon>
        <taxon>Neoptera</taxon>
        <taxon>Endopterygota</taxon>
        <taxon>Lepidoptera</taxon>
        <taxon>Glossata</taxon>
        <taxon>Ditrysia</taxon>
        <taxon>Papilionoidea</taxon>
        <taxon>Pieridae</taxon>
        <taxon>Pierinae</taxon>
        <taxon>Leptosia</taxon>
    </lineage>
</organism>
<sequence>MSSPARAPAAPIPPGAGSLPPGPGPSRQRSLKDRLKDGITGPFHWHEIQEPNSDVPNLKLFSVKRRLHRLLRQLASMSYSPEFFLISSTLVVQH</sequence>
<feature type="region of interest" description="Disordered" evidence="1">
    <location>
        <begin position="1"/>
        <end position="38"/>
    </location>
</feature>
<protein>
    <submittedName>
        <fullName evidence="2">Uncharacterized protein</fullName>
    </submittedName>
</protein>
<evidence type="ECO:0000313" key="3">
    <source>
        <dbReference type="Proteomes" id="UP001497472"/>
    </source>
</evidence>
<reference evidence="2 3" key="1">
    <citation type="submission" date="2023-11" db="EMBL/GenBank/DDBJ databases">
        <authorList>
            <person name="Okamura Y."/>
        </authorList>
    </citation>
    <scope>NUCLEOTIDE SEQUENCE [LARGE SCALE GENOMIC DNA]</scope>
</reference>
<comment type="caution">
    <text evidence="2">The sequence shown here is derived from an EMBL/GenBank/DDBJ whole genome shotgun (WGS) entry which is preliminary data.</text>
</comment>
<dbReference type="AlphaFoldDB" id="A0AAV1JK10"/>
<proteinExistence type="predicted"/>
<feature type="compositionally biased region" description="Pro residues" evidence="1">
    <location>
        <begin position="10"/>
        <end position="24"/>
    </location>
</feature>